<accession>A0A1F6N9N2</accession>
<keyword evidence="1" id="KW-0472">Membrane</keyword>
<reference evidence="2 3" key="1">
    <citation type="journal article" date="2016" name="Nat. Commun.">
        <title>Thousands of microbial genomes shed light on interconnected biogeochemical processes in an aquifer system.</title>
        <authorList>
            <person name="Anantharaman K."/>
            <person name="Brown C.T."/>
            <person name="Hug L.A."/>
            <person name="Sharon I."/>
            <person name="Castelle C.J."/>
            <person name="Probst A.J."/>
            <person name="Thomas B.C."/>
            <person name="Singh A."/>
            <person name="Wilkins M.J."/>
            <person name="Karaoz U."/>
            <person name="Brodie E.L."/>
            <person name="Williams K.H."/>
            <person name="Hubbard S.S."/>
            <person name="Banfield J.F."/>
        </authorList>
    </citation>
    <scope>NUCLEOTIDE SEQUENCE [LARGE SCALE GENOMIC DNA]</scope>
</reference>
<evidence type="ECO:0000313" key="3">
    <source>
        <dbReference type="Proteomes" id="UP000178726"/>
    </source>
</evidence>
<keyword evidence="1" id="KW-1133">Transmembrane helix</keyword>
<keyword evidence="1" id="KW-0812">Transmembrane</keyword>
<organism evidence="2 3">
    <name type="scientific">Candidatus Magasanikbacteria bacterium RIFCSPLOWO2_02_FULL_44_11</name>
    <dbReference type="NCBI Taxonomy" id="1798689"/>
    <lineage>
        <taxon>Bacteria</taxon>
        <taxon>Candidatus Magasanikiibacteriota</taxon>
    </lineage>
</organism>
<sequence length="84" mass="10067">MKMKIPISMPNIRWQHTLFVGLLFAVLYIAVDDNNIVARSTESIFYYIAWFGIFATIFLTLRTKFRKREKRLYRTIQEFAAKDK</sequence>
<feature type="transmembrane region" description="Helical" evidence="1">
    <location>
        <begin position="43"/>
        <end position="61"/>
    </location>
</feature>
<dbReference type="EMBL" id="MFQK01000038">
    <property type="protein sequence ID" value="OGH80617.1"/>
    <property type="molecule type" value="Genomic_DNA"/>
</dbReference>
<name>A0A1F6N9N2_9BACT</name>
<protein>
    <submittedName>
        <fullName evidence="2">Uncharacterized protein</fullName>
    </submittedName>
</protein>
<gene>
    <name evidence="2" type="ORF">A3I29_04290</name>
</gene>
<evidence type="ECO:0000313" key="2">
    <source>
        <dbReference type="EMBL" id="OGH80617.1"/>
    </source>
</evidence>
<evidence type="ECO:0000256" key="1">
    <source>
        <dbReference type="SAM" id="Phobius"/>
    </source>
</evidence>
<dbReference type="Proteomes" id="UP000178726">
    <property type="component" value="Unassembled WGS sequence"/>
</dbReference>
<dbReference type="AlphaFoldDB" id="A0A1F6N9N2"/>
<proteinExistence type="predicted"/>
<comment type="caution">
    <text evidence="2">The sequence shown here is derived from an EMBL/GenBank/DDBJ whole genome shotgun (WGS) entry which is preliminary data.</text>
</comment>
<feature type="transmembrane region" description="Helical" evidence="1">
    <location>
        <begin position="12"/>
        <end position="31"/>
    </location>
</feature>